<reference evidence="1 2" key="1">
    <citation type="submission" date="2024-08" db="EMBL/GenBank/DDBJ databases">
        <title>Genome mining of Saccharopolyspora cebuensis PGLac3 from Nigerian medicinal plant.</title>
        <authorList>
            <person name="Ezeobiora C.E."/>
            <person name="Igbokwe N.H."/>
            <person name="Amin D.H."/>
            <person name="Mendie U.E."/>
        </authorList>
    </citation>
    <scope>NUCLEOTIDE SEQUENCE [LARGE SCALE GENOMIC DNA]</scope>
    <source>
        <strain evidence="1 2">PGLac3</strain>
    </source>
</reference>
<dbReference type="RefSeq" id="WP_369775738.1">
    <property type="nucleotide sequence ID" value="NZ_JBGEHV010000109.1"/>
</dbReference>
<protein>
    <submittedName>
        <fullName evidence="1">Uncharacterized protein</fullName>
    </submittedName>
</protein>
<gene>
    <name evidence="1" type="ORF">AB8O55_29650</name>
</gene>
<comment type="caution">
    <text evidence="1">The sequence shown here is derived from an EMBL/GenBank/DDBJ whole genome shotgun (WGS) entry which is preliminary data.</text>
</comment>
<evidence type="ECO:0000313" key="2">
    <source>
        <dbReference type="Proteomes" id="UP001564626"/>
    </source>
</evidence>
<sequence>MNEHTWRQSGLDARSHAFASEGGFLWTRSADLVSLPEPATYHVTSCGQSVPVAYVMTRNGGAPCGVCARGTAVVELRNSHAEQLAALDAPPLL</sequence>
<proteinExistence type="predicted"/>
<organism evidence="1 2">
    <name type="scientific">Saccharopolyspora cebuensis</name>
    <dbReference type="NCBI Taxonomy" id="418759"/>
    <lineage>
        <taxon>Bacteria</taxon>
        <taxon>Bacillati</taxon>
        <taxon>Actinomycetota</taxon>
        <taxon>Actinomycetes</taxon>
        <taxon>Pseudonocardiales</taxon>
        <taxon>Pseudonocardiaceae</taxon>
        <taxon>Saccharopolyspora</taxon>
    </lineage>
</organism>
<evidence type="ECO:0000313" key="1">
    <source>
        <dbReference type="EMBL" id="MEY8043592.1"/>
    </source>
</evidence>
<keyword evidence="2" id="KW-1185">Reference proteome</keyword>
<dbReference type="EMBL" id="JBGEHV010000109">
    <property type="protein sequence ID" value="MEY8043592.1"/>
    <property type="molecule type" value="Genomic_DNA"/>
</dbReference>
<name>A0ABV4CR72_9PSEU</name>
<accession>A0ABV4CR72</accession>
<dbReference type="Proteomes" id="UP001564626">
    <property type="component" value="Unassembled WGS sequence"/>
</dbReference>